<evidence type="ECO:0000256" key="5">
    <source>
        <dbReference type="ARBA" id="ARBA00022801"/>
    </source>
</evidence>
<dbReference type="GO" id="GO:0006491">
    <property type="term" value="P:N-glycan processing"/>
    <property type="evidence" value="ECO:0007669"/>
    <property type="project" value="UniProtKB-ARBA"/>
</dbReference>
<dbReference type="GO" id="GO:0005829">
    <property type="term" value="C:cytosol"/>
    <property type="evidence" value="ECO:0007669"/>
    <property type="project" value="UniProtKB-SubCell"/>
</dbReference>
<comment type="similarity">
    <text evidence="2">Belongs to the glycosyl hydrolase 85 family.</text>
</comment>
<evidence type="ECO:0000256" key="1">
    <source>
        <dbReference type="ARBA" id="ARBA00004514"/>
    </source>
</evidence>
<accession>A0ABD0VXH1</accession>
<evidence type="ECO:0000313" key="12">
    <source>
        <dbReference type="Proteomes" id="UP001552299"/>
    </source>
</evidence>
<dbReference type="Gene3D" id="3.20.20.80">
    <property type="entry name" value="Glycosidases"/>
    <property type="match status" value="1"/>
</dbReference>
<dbReference type="GO" id="GO:0033925">
    <property type="term" value="F:mannosyl-glycoprotein endo-beta-N-acetylglucosaminidase activity"/>
    <property type="evidence" value="ECO:0007669"/>
    <property type="project" value="UniProtKB-EC"/>
</dbReference>
<dbReference type="Proteomes" id="UP001552299">
    <property type="component" value="Unassembled WGS sequence"/>
</dbReference>
<dbReference type="Gene3D" id="2.60.120.260">
    <property type="entry name" value="Galactose-binding domain-like"/>
    <property type="match status" value="1"/>
</dbReference>
<evidence type="ECO:0000256" key="7">
    <source>
        <dbReference type="ARBA" id="ARBA00034414"/>
    </source>
</evidence>
<reference evidence="11 12" key="1">
    <citation type="journal article" date="2024" name="Plant Biotechnol. J.">
        <title>Dendrobium thyrsiflorum genome and its molecular insights into genes involved in important horticultural traits.</title>
        <authorList>
            <person name="Chen B."/>
            <person name="Wang J.Y."/>
            <person name="Zheng P.J."/>
            <person name="Li K.L."/>
            <person name="Liang Y.M."/>
            <person name="Chen X.F."/>
            <person name="Zhang C."/>
            <person name="Zhao X."/>
            <person name="He X."/>
            <person name="Zhang G.Q."/>
            <person name="Liu Z.J."/>
            <person name="Xu Q."/>
        </authorList>
    </citation>
    <scope>NUCLEOTIDE SEQUENCE [LARGE SCALE GENOMIC DNA]</scope>
    <source>
        <strain evidence="11">GZMU011</strain>
    </source>
</reference>
<feature type="domain" description="Cytosolic endo-beta-N-acetylglucosaminidase C-terminal" evidence="10">
    <location>
        <begin position="557"/>
        <end position="676"/>
    </location>
</feature>
<comment type="caution">
    <text evidence="11">The sequence shown here is derived from an EMBL/GenBank/DDBJ whole genome shotgun (WGS) entry which is preliminary data.</text>
</comment>
<dbReference type="InterPro" id="IPR005201">
    <property type="entry name" value="TIM_ENGase"/>
</dbReference>
<evidence type="ECO:0000256" key="2">
    <source>
        <dbReference type="ARBA" id="ARBA00007849"/>
    </source>
</evidence>
<gene>
    <name evidence="11" type="ORF">M5K25_000825</name>
</gene>
<keyword evidence="4" id="KW-0963">Cytoplasm</keyword>
<comment type="catalytic activity">
    <reaction evidence="7">
        <text>an N(4)-(oligosaccharide-(1-&gt;3)-[oligosaccharide-(1-&gt;6)]-beta-D-Man-(1-&gt;4)-beta-D-GlcNAc-(1-&gt;4)-alpha-D-GlcNAc)-L-asparaginyl-[protein] + H2O = an oligosaccharide-(1-&gt;3)-[oligosaccharide-(1-&gt;6)]-beta-D-Man-(1-&gt;4)-D-GlcNAc + N(4)-(N-acetyl-beta-D-glucosaminyl)-L-asparaginyl-[protein]</text>
        <dbReference type="Rhea" id="RHEA:73067"/>
        <dbReference type="Rhea" id="RHEA-COMP:12603"/>
        <dbReference type="Rhea" id="RHEA-COMP:18176"/>
        <dbReference type="ChEBI" id="CHEBI:15377"/>
        <dbReference type="ChEBI" id="CHEBI:132248"/>
        <dbReference type="ChEBI" id="CHEBI:192714"/>
        <dbReference type="ChEBI" id="CHEBI:192715"/>
        <dbReference type="EC" id="3.2.1.96"/>
    </reaction>
</comment>
<comment type="function">
    <text evidence="8">Endoglycosidase that releases N-glycans from glycoproteins by cleaving the beta-1,4-glycosidic bond in the N,N'-diacetylchitobiose core. Involved in the production of high-mannose type N-glycans during plant development and fruit maturation.</text>
</comment>
<dbReference type="InterPro" id="IPR032979">
    <property type="entry name" value="ENGase"/>
</dbReference>
<evidence type="ECO:0000313" key="11">
    <source>
        <dbReference type="EMBL" id="KAL0928895.1"/>
    </source>
</evidence>
<dbReference type="Pfam" id="PF03644">
    <property type="entry name" value="Glyco_hydro_85"/>
    <property type="match status" value="1"/>
</dbReference>
<evidence type="ECO:0000259" key="9">
    <source>
        <dbReference type="Pfam" id="PF03644"/>
    </source>
</evidence>
<proteinExistence type="inferred from homology"/>
<keyword evidence="6" id="KW-0326">Glycosidase</keyword>
<organism evidence="11 12">
    <name type="scientific">Dendrobium thyrsiflorum</name>
    <name type="common">Pinecone-like raceme dendrobium</name>
    <name type="synonym">Orchid</name>
    <dbReference type="NCBI Taxonomy" id="117978"/>
    <lineage>
        <taxon>Eukaryota</taxon>
        <taxon>Viridiplantae</taxon>
        <taxon>Streptophyta</taxon>
        <taxon>Embryophyta</taxon>
        <taxon>Tracheophyta</taxon>
        <taxon>Spermatophyta</taxon>
        <taxon>Magnoliopsida</taxon>
        <taxon>Liliopsida</taxon>
        <taxon>Asparagales</taxon>
        <taxon>Orchidaceae</taxon>
        <taxon>Epidendroideae</taxon>
        <taxon>Malaxideae</taxon>
        <taxon>Dendrobiinae</taxon>
        <taxon>Dendrobium</taxon>
    </lineage>
</organism>
<dbReference type="PANTHER" id="PTHR13246">
    <property type="entry name" value="ENDO BETA N-ACETYLGLUCOSAMINIDASE"/>
    <property type="match status" value="1"/>
</dbReference>
<evidence type="ECO:0000256" key="3">
    <source>
        <dbReference type="ARBA" id="ARBA00012566"/>
    </source>
</evidence>
<dbReference type="EC" id="3.2.1.96" evidence="3"/>
<evidence type="ECO:0000259" key="10">
    <source>
        <dbReference type="Pfam" id="PF25529"/>
    </source>
</evidence>
<dbReference type="EMBL" id="JANQDX010000001">
    <property type="protein sequence ID" value="KAL0928895.1"/>
    <property type="molecule type" value="Genomic_DNA"/>
</dbReference>
<feature type="domain" description="Cytosolic endo-beta-N-acetylglucosaminidase TIM barrel" evidence="9">
    <location>
        <begin position="68"/>
        <end position="346"/>
    </location>
</feature>
<protein>
    <recommendedName>
        <fullName evidence="3">mannosyl-glycoprotein endo-beta-N-acetylglucosaminidase</fullName>
        <ecNumber evidence="3">3.2.1.96</ecNumber>
    </recommendedName>
</protein>
<dbReference type="Pfam" id="PF25529">
    <property type="entry name" value="Ig_ENGASE1_C"/>
    <property type="match status" value="1"/>
</dbReference>
<dbReference type="AlphaFoldDB" id="A0ABD0VXH1"/>
<evidence type="ECO:0000256" key="4">
    <source>
        <dbReference type="ARBA" id="ARBA00022490"/>
    </source>
</evidence>
<keyword evidence="12" id="KW-1185">Reference proteome</keyword>
<evidence type="ECO:0000256" key="8">
    <source>
        <dbReference type="ARBA" id="ARBA00060018"/>
    </source>
</evidence>
<dbReference type="InterPro" id="IPR057882">
    <property type="entry name" value="ENGase_C"/>
</dbReference>
<sequence>MAAPSDPMKPSVPISYPINDLETLMSRAYFDSFHYPFNISSVPLPAAAVVTPPRRRILVCHDFKGGYTDDDKWVQGGTNADAYAIWHWHLMDVFVYFSHYLVTLPPPGWINAAHTHGVKVLGTFITEWEKGREICNTLLATTESARTYAERLAELADMLGFDGWLLNMEVSLHPQQIPILKEFVGHLTQTVHNVVSGSLVIWYDSVTVDGYLDYQNQLNEKNKPFFDMCDGIFCNYSWKENYPKDSGTVAGDRRFDVYMGIDVWGRGTYGGGQWNTVVSLDVLKNDDVSAAIFGPGWVYETQQLPDFQTAQNRWWCLVEKSWEVLQSYPNILPFYSNFDQGHGNHYSVGGFRLVDSSWNNMSCQGFQPVLDCKESSQSSMLVFNNFEDASYIGGGSITCKGSLNINDIFLTRLFLGQLTLEQSVSLNYYAKSDGNSLMGLKLSFSSNLNRITQVLLLPEAELPMGQLTNQYDRIILAQKSADPRHDLFLGSDWVQYESSIMMNGYTLTEVGLFCYFKKPVEVNTSLSYKTTARITVESAYNASLGLIRLQISGQSIEFPSANSWITQGENISWSSNNKGLRTVSLKINWKLKEGTSQAFVAYNIYVQKVSNDINKRDYRTASTAEFLATTKAGIYYISALEVPSGVTNLIFVIQVCAGDGTSQDLDNSPRYQLAVEGQ</sequence>
<name>A0ABD0VXH1_DENTH</name>
<dbReference type="CDD" id="cd06547">
    <property type="entry name" value="GH85_ENGase"/>
    <property type="match status" value="1"/>
</dbReference>
<dbReference type="PANTHER" id="PTHR13246:SF1">
    <property type="entry name" value="CYTOSOLIC ENDO-BETA-N-ACETYLGLUCOSAMINIDASE"/>
    <property type="match status" value="1"/>
</dbReference>
<comment type="subcellular location">
    <subcellularLocation>
        <location evidence="1">Cytoplasm</location>
        <location evidence="1">Cytosol</location>
    </subcellularLocation>
</comment>
<evidence type="ECO:0000256" key="6">
    <source>
        <dbReference type="ARBA" id="ARBA00023295"/>
    </source>
</evidence>
<dbReference type="FunFam" id="3.20.20.80:FF:000043">
    <property type="entry name" value="cytosolic endo-beta-N-acetylglucosaminidase"/>
    <property type="match status" value="1"/>
</dbReference>
<keyword evidence="5" id="KW-0378">Hydrolase</keyword>